<organism evidence="1 2">
    <name type="scientific">Dendrobium catenatum</name>
    <dbReference type="NCBI Taxonomy" id="906689"/>
    <lineage>
        <taxon>Eukaryota</taxon>
        <taxon>Viridiplantae</taxon>
        <taxon>Streptophyta</taxon>
        <taxon>Embryophyta</taxon>
        <taxon>Tracheophyta</taxon>
        <taxon>Spermatophyta</taxon>
        <taxon>Magnoliopsida</taxon>
        <taxon>Liliopsida</taxon>
        <taxon>Asparagales</taxon>
        <taxon>Orchidaceae</taxon>
        <taxon>Epidendroideae</taxon>
        <taxon>Malaxideae</taxon>
        <taxon>Dendrobiinae</taxon>
        <taxon>Dendrobium</taxon>
    </lineage>
</organism>
<dbReference type="PANTHER" id="PTHR33148:SF3">
    <property type="entry name" value="DUF4228 DOMAIN PROTEIN"/>
    <property type="match status" value="1"/>
</dbReference>
<dbReference type="EMBL" id="KZ502472">
    <property type="protein sequence ID" value="PKU78178.1"/>
    <property type="molecule type" value="Genomic_DNA"/>
</dbReference>
<reference evidence="1 2" key="2">
    <citation type="journal article" date="2017" name="Nature">
        <title>The Apostasia genome and the evolution of orchids.</title>
        <authorList>
            <person name="Zhang G.Q."/>
            <person name="Liu K.W."/>
            <person name="Li Z."/>
            <person name="Lohaus R."/>
            <person name="Hsiao Y.Y."/>
            <person name="Niu S.C."/>
            <person name="Wang J.Y."/>
            <person name="Lin Y.C."/>
            <person name="Xu Q."/>
            <person name="Chen L.J."/>
            <person name="Yoshida K."/>
            <person name="Fujiwara S."/>
            <person name="Wang Z.W."/>
            <person name="Zhang Y.Q."/>
            <person name="Mitsuda N."/>
            <person name="Wang M."/>
            <person name="Liu G.H."/>
            <person name="Pecoraro L."/>
            <person name="Huang H.X."/>
            <person name="Xiao X.J."/>
            <person name="Lin M."/>
            <person name="Wu X.Y."/>
            <person name="Wu W.L."/>
            <person name="Chen Y.Y."/>
            <person name="Chang S.B."/>
            <person name="Sakamoto S."/>
            <person name="Ohme-Takagi M."/>
            <person name="Yagi M."/>
            <person name="Zeng S.J."/>
            <person name="Shen C.Y."/>
            <person name="Yeh C.M."/>
            <person name="Luo Y.B."/>
            <person name="Tsai W.C."/>
            <person name="Van de Peer Y."/>
            <person name="Liu Z.J."/>
        </authorList>
    </citation>
    <scope>NUCLEOTIDE SEQUENCE [LARGE SCALE GENOMIC DNA]</scope>
    <source>
        <tissue evidence="1">The whole plant</tissue>
    </source>
</reference>
<reference evidence="1 2" key="1">
    <citation type="journal article" date="2016" name="Sci. Rep.">
        <title>The Dendrobium catenatum Lindl. genome sequence provides insights into polysaccharide synthase, floral development and adaptive evolution.</title>
        <authorList>
            <person name="Zhang G.Q."/>
            <person name="Xu Q."/>
            <person name="Bian C."/>
            <person name="Tsai W.C."/>
            <person name="Yeh C.M."/>
            <person name="Liu K.W."/>
            <person name="Yoshida K."/>
            <person name="Zhang L.S."/>
            <person name="Chang S.B."/>
            <person name="Chen F."/>
            <person name="Shi Y."/>
            <person name="Su Y.Y."/>
            <person name="Zhang Y.Q."/>
            <person name="Chen L.J."/>
            <person name="Yin Y."/>
            <person name="Lin M."/>
            <person name="Huang H."/>
            <person name="Deng H."/>
            <person name="Wang Z.W."/>
            <person name="Zhu S.L."/>
            <person name="Zhao X."/>
            <person name="Deng C."/>
            <person name="Niu S.C."/>
            <person name="Huang J."/>
            <person name="Wang M."/>
            <person name="Liu G.H."/>
            <person name="Yang H.J."/>
            <person name="Xiao X.J."/>
            <person name="Hsiao Y.Y."/>
            <person name="Wu W.L."/>
            <person name="Chen Y.Y."/>
            <person name="Mitsuda N."/>
            <person name="Ohme-Takagi M."/>
            <person name="Luo Y.B."/>
            <person name="Van de Peer Y."/>
            <person name="Liu Z.J."/>
        </authorList>
    </citation>
    <scope>NUCLEOTIDE SEQUENCE [LARGE SCALE GENOMIC DNA]</scope>
    <source>
        <tissue evidence="1">The whole plant</tissue>
    </source>
</reference>
<dbReference type="AlphaFoldDB" id="A0A2I0WR89"/>
<dbReference type="OrthoDB" id="676555at2759"/>
<dbReference type="PANTHER" id="PTHR33148">
    <property type="entry name" value="PLASTID MOVEMENT IMPAIRED PROTEIN-RELATED"/>
    <property type="match status" value="1"/>
</dbReference>
<name>A0A2I0WR89_9ASPA</name>
<sequence length="201" mass="21849">MGNSLGIRKKRTAKVMKIDGTAFRLKPPVSAGEVLKNHPGFSVLDADEVKSLGVRARPLAAGDPIRAGRLYFLVHLPRLPAEGNTRRAYSGNLRVSAKDRLESLLLSRRAVSDLAVHHQPAAAAAVAVAEKSPEGGMRLRMRLPKAEVVKLVEESRDVGEITKKIVELAASVRSTPEPPTPPAARKEKRTRFMEMPAEIIA</sequence>
<evidence type="ECO:0000313" key="1">
    <source>
        <dbReference type="EMBL" id="PKU78178.1"/>
    </source>
</evidence>
<accession>A0A2I0WR89</accession>
<proteinExistence type="predicted"/>
<gene>
    <name evidence="1" type="ORF">MA16_Dca012298</name>
</gene>
<dbReference type="Pfam" id="PF14009">
    <property type="entry name" value="PADRE"/>
    <property type="match status" value="1"/>
</dbReference>
<dbReference type="Proteomes" id="UP000233837">
    <property type="component" value="Unassembled WGS sequence"/>
</dbReference>
<evidence type="ECO:0000313" key="2">
    <source>
        <dbReference type="Proteomes" id="UP000233837"/>
    </source>
</evidence>
<dbReference type="InterPro" id="IPR025322">
    <property type="entry name" value="PADRE_dom"/>
</dbReference>
<keyword evidence="2" id="KW-1185">Reference proteome</keyword>
<protein>
    <submittedName>
        <fullName evidence="1">Uncharacterized protein</fullName>
    </submittedName>
</protein>